<organism evidence="1 2">
    <name type="scientific">Dreissena polymorpha</name>
    <name type="common">Zebra mussel</name>
    <name type="synonym">Mytilus polymorpha</name>
    <dbReference type="NCBI Taxonomy" id="45954"/>
    <lineage>
        <taxon>Eukaryota</taxon>
        <taxon>Metazoa</taxon>
        <taxon>Spiralia</taxon>
        <taxon>Lophotrochozoa</taxon>
        <taxon>Mollusca</taxon>
        <taxon>Bivalvia</taxon>
        <taxon>Autobranchia</taxon>
        <taxon>Heteroconchia</taxon>
        <taxon>Euheterodonta</taxon>
        <taxon>Imparidentia</taxon>
        <taxon>Neoheterodontei</taxon>
        <taxon>Myida</taxon>
        <taxon>Dreissenoidea</taxon>
        <taxon>Dreissenidae</taxon>
        <taxon>Dreissena</taxon>
    </lineage>
</organism>
<gene>
    <name evidence="1" type="ORF">DPMN_176414</name>
</gene>
<name>A0A9D4E916_DREPO</name>
<evidence type="ECO:0000313" key="1">
    <source>
        <dbReference type="EMBL" id="KAH3775018.1"/>
    </source>
</evidence>
<reference evidence="1" key="2">
    <citation type="submission" date="2020-11" db="EMBL/GenBank/DDBJ databases">
        <authorList>
            <person name="McCartney M.A."/>
            <person name="Auch B."/>
            <person name="Kono T."/>
            <person name="Mallez S."/>
            <person name="Becker A."/>
            <person name="Gohl D.M."/>
            <person name="Silverstein K.A.T."/>
            <person name="Koren S."/>
            <person name="Bechman K.B."/>
            <person name="Herman A."/>
            <person name="Abrahante J.E."/>
            <person name="Garbe J."/>
        </authorList>
    </citation>
    <scope>NUCLEOTIDE SEQUENCE</scope>
    <source>
        <strain evidence="1">Duluth1</strain>
        <tissue evidence="1">Whole animal</tissue>
    </source>
</reference>
<keyword evidence="2" id="KW-1185">Reference proteome</keyword>
<accession>A0A9D4E916</accession>
<evidence type="ECO:0000313" key="2">
    <source>
        <dbReference type="Proteomes" id="UP000828390"/>
    </source>
</evidence>
<protein>
    <submittedName>
        <fullName evidence="1">Uncharacterized protein</fullName>
    </submittedName>
</protein>
<dbReference type="EMBL" id="JAIWYP010000009">
    <property type="protein sequence ID" value="KAH3775018.1"/>
    <property type="molecule type" value="Genomic_DNA"/>
</dbReference>
<sequence>MPVVMCPFPDCVYSTDYLDPAIVAALITAHSAVHTLAPAKTGRVEKVKRPTVTAAGSSEDWAYYFYAGMIMLLPPNWMVEIK</sequence>
<reference evidence="1" key="1">
    <citation type="journal article" date="2019" name="bioRxiv">
        <title>The Genome of the Zebra Mussel, Dreissena polymorpha: A Resource for Invasive Species Research.</title>
        <authorList>
            <person name="McCartney M.A."/>
            <person name="Auch B."/>
            <person name="Kono T."/>
            <person name="Mallez S."/>
            <person name="Zhang Y."/>
            <person name="Obille A."/>
            <person name="Becker A."/>
            <person name="Abrahante J.E."/>
            <person name="Garbe J."/>
            <person name="Badalamenti J.P."/>
            <person name="Herman A."/>
            <person name="Mangelson H."/>
            <person name="Liachko I."/>
            <person name="Sullivan S."/>
            <person name="Sone E.D."/>
            <person name="Koren S."/>
            <person name="Silverstein K.A.T."/>
            <person name="Beckman K.B."/>
            <person name="Gohl D.M."/>
        </authorList>
    </citation>
    <scope>NUCLEOTIDE SEQUENCE</scope>
    <source>
        <strain evidence="1">Duluth1</strain>
        <tissue evidence="1">Whole animal</tissue>
    </source>
</reference>
<comment type="caution">
    <text evidence="1">The sequence shown here is derived from an EMBL/GenBank/DDBJ whole genome shotgun (WGS) entry which is preliminary data.</text>
</comment>
<dbReference type="Proteomes" id="UP000828390">
    <property type="component" value="Unassembled WGS sequence"/>
</dbReference>
<dbReference type="AlphaFoldDB" id="A0A9D4E916"/>
<proteinExistence type="predicted"/>